<sequence length="536" mass="57365">MDNNGNASVERAATLLATGEVVTPEQFYQDSDGSNWGPAINKAAAAALQAGGTLSLGKRVYTVAGHVLIQTTTDIYGGIGLRVVGLGRATKIVKTADSSYTNEQGETKKAVIVVKGFANLTLHGLTLRDDTGADDTHGVWFSDLNMTKFDIRDIYTKVGGYSLFVSGDMFINWLVNVQMEANANRPGDGVLWMNKSGTTNFIDGLYAARAKGTAFRISGFYSTVGSLAADDCIGDIYNFKDFNGTINSLGCENRSTQRAASVSVLSTNFAQGTIGNINIQDAQNVESGGVLCRFINESRWDIGQLNLYSGSKTPFPVAIAACNNNTEVTFSNVYNGGIPVAGKSTVDVTSFLSGVEAMYSLGERAIAPSSTSNHLPRNISKQPSWTLLGTLTAPDRQPTTHITLQQGVNTKVLACDLYITFDLSSQATAFVVNRGSYSAKSAFMLRRTGPLSCEIYYRVEKDFGFGSYQVQTTRGSYWRPDGASLSAPPSDALEIRSDEMLSATRLTAVQPLANPTTASTAEVAGLLNRLIEALKT</sequence>
<evidence type="ECO:0000313" key="1">
    <source>
        <dbReference type="EMBL" id="SAY43694.1"/>
    </source>
</evidence>
<dbReference type="AlphaFoldDB" id="A0A1C3HF78"/>
<gene>
    <name evidence="1" type="ORF">PWN146_02387</name>
</gene>
<evidence type="ECO:0008006" key="2">
    <source>
        <dbReference type="Google" id="ProtNLM"/>
    </source>
</evidence>
<protein>
    <recommendedName>
        <fullName evidence="2">Pectate lyase superfamily protein domain-containing protein</fullName>
    </recommendedName>
</protein>
<reference evidence="1" key="1">
    <citation type="submission" date="2016-05" db="EMBL/GenBank/DDBJ databases">
        <authorList>
            <person name="Cock P.J.A."/>
            <person name="Cock P.J.A."/>
        </authorList>
    </citation>
    <scope>NUCLEOTIDE SEQUENCE</scope>
    <source>
        <strain evidence="1">PWN146_assembly</strain>
    </source>
</reference>
<dbReference type="EMBL" id="LT575490">
    <property type="protein sequence ID" value="SAY43694.1"/>
    <property type="molecule type" value="Genomic_DNA"/>
</dbReference>
<accession>A0A1C3HF78</accession>
<organism evidence="1">
    <name type="scientific">Serratia marcescens</name>
    <dbReference type="NCBI Taxonomy" id="615"/>
    <lineage>
        <taxon>Bacteria</taxon>
        <taxon>Pseudomonadati</taxon>
        <taxon>Pseudomonadota</taxon>
        <taxon>Gammaproteobacteria</taxon>
        <taxon>Enterobacterales</taxon>
        <taxon>Yersiniaceae</taxon>
        <taxon>Serratia</taxon>
    </lineage>
</organism>
<name>A0A1C3HF78_SERMA</name>
<proteinExistence type="predicted"/>